<dbReference type="EMBL" id="BAABKD010000002">
    <property type="protein sequence ID" value="GAA5085414.1"/>
    <property type="molecule type" value="Genomic_DNA"/>
</dbReference>
<name>A0ABP9LTY4_9BURK</name>
<dbReference type="PANTHER" id="PTHR40094">
    <property type="entry name" value="ALPHA-2-MACROGLOBULIN HOMOLOG"/>
    <property type="match status" value="1"/>
</dbReference>
<dbReference type="InterPro" id="IPR051802">
    <property type="entry name" value="YfhM-like"/>
</dbReference>
<evidence type="ECO:0000313" key="3">
    <source>
        <dbReference type="EMBL" id="GAA5085414.1"/>
    </source>
</evidence>
<dbReference type="InterPro" id="IPR011625">
    <property type="entry name" value="A2M_N_BRD"/>
</dbReference>
<dbReference type="SMART" id="SM01360">
    <property type="entry name" value="A2M"/>
    <property type="match status" value="1"/>
</dbReference>
<sequence length="1825" mass="203020">MRGHQWLLGLGLWMMIGLAYAAVLQHVQPGVGTIDEDQAFILHFDQPVTAAQLTEHSYCQSSALGERIPLQVVPMEQAQALLQEQSYMYEADRADQFLVMQCAQRLASGSELVLQLRDQRQRSLVPKVFYGDQPGLHFQVRGPLRVQLWCDKTRSTADCNPLRPLRLQFSAPVPTAFLTALRLRAKDGQQIAPVPFSEPVAWSDSVEFPATYKELATFVWDMPATGAGVRDDAQRALSNPDFFQLPVKTAAMPPLLKFAYEGMGVIERFAERPPTSEPEPALVPVAIRGVDAAIFTQQNQATAGQLRYLHLTQAQDMLQWYARLQRVGDYALSENQLEAAWRLQGWQEASHGAALSPASRSIFAVTQTETQQITLPAPPALAEKETELIGVPLSAPGFYVLEAQSSRLGEAYLSDHEAMYVRSAVLLTNLAVHSKMANGQLRVWVTRLDNAQPVAQAQIMVLDGIGNTVAQGVTDDSGQWAWEEATEANYYEQTGLDGYFISAAIGANHADAYGQADQSFVMTSWDRGLEAWRFQLPYYYAGGNAAEVAHTVVDRPLFLAGETAHFKHYWRGQPAQDLSAFLPEMRLRHVGSGAEFIQPLHWQQSSTGAWYAENTQILTASMLLGTYEVWLQGEQAAFQTASLRVEAFKRPYIDGRLALTSMQPAQPLLVGESETVLDAQLHYIAGGVAAYLPLQVSALLHPLVPDFAGYEEYDFNPVLGSPRPQALLDKKPLFLDHQGSAQMALTLPAVSSPQSLVMSAEFRDPSGQIQTLTQQQRIWPSQVVVGVRHAYWEESNTAHVHGVVLSPSGQTVANQPITISAQRQSFYTTRQRMVGGFYRYEHHEQRESLGQVCQTQSDGEGRWQCVIHVPQGGQLILHSQSLDAEQRPYTAETQLWLGDRAPAALGANHDRMDILADKKSAQPGDTVRFQVQMPFEQASAWVAVERDRILHTQWVSLTREQPYFDLTVEPSWGPNVYVSVLAVRGRQYAVSWRDLIQGDWKTPLQWFQRYKSAAKQLPTTTVDLAKPSFRYGVTRLAVANHAHTLQVSLQPEQSLYRVGQTARFRVQAQLPSGEPAANASVLLVGVDQALLALRKNTTWDLLGAMYPEVGYGVRTATMQSEVVGRRHYGRKAIPAGGGGGQAPTRQILDSLLVWRSDVTLDDQGQAIIEVPLNQSLTQFEIVALVDTGGDVFGAARTQIQTHQPIQILSALPQQIRAGDTFAAEFTLRNREPVDKVIRVQIEAYLEGDTPWVQTEQVLTVAAQSNHSFSESVQLPAELEANQGQIHWKIIAYEEQSQVRMDALELTQHWQAAVPVRQQQVLWQRLLPQQSQRLQVWRPAQALTDAAGVTRGQVVLALYPSLAEQQGARDWFKTHSYSSFEQQISAAVALQDEMAWQQLMQTLPSYLDEEGLVRYFPNPYLAGSAELTAYLLQLNAKQSSGLALPPAVASQLVDALWRYVQGQSRQQPQQVKERVAIYMAAVNALAAYDRVQREMLDVLALPVQQWLSSALIDGLELLQHPRMEGASIKIESIQAELQKRLLQRGSLWTFEPNQRDYMPSLMMSAVTNQARLILAVMDLPQWQDYLPGLMHGLLAQQQQGHWGTAPENSWALLALARLDQQEWADGFTLVQQDHAEQRVDWSEHSSPYVQSWSWAQQGAVTVLHQGSGPIWAKLSAEAAVPISVPVMQGVQLRRVVTPLQQAQAGRWQVGDRYRVEIEIETDQAQGWTVLEDPIPAAAMVTASGGGLLEQDDFAASLALPSYEERLAGSYRAYFDSLPVGVSRIRYEVQLNTAGVFVLPATELRVLYDASVQAQLPLTPIQVYAQP</sequence>
<dbReference type="SMART" id="SM01359">
    <property type="entry name" value="A2M_N_2"/>
    <property type="match status" value="1"/>
</dbReference>
<protein>
    <submittedName>
        <fullName evidence="3">MG2 domain-containing protein</fullName>
    </submittedName>
</protein>
<dbReference type="Pfam" id="PF11974">
    <property type="entry name" value="bMG3"/>
    <property type="match status" value="1"/>
</dbReference>
<keyword evidence="4" id="KW-1185">Reference proteome</keyword>
<evidence type="ECO:0000313" key="4">
    <source>
        <dbReference type="Proteomes" id="UP001500227"/>
    </source>
</evidence>
<evidence type="ECO:0000259" key="2">
    <source>
        <dbReference type="SMART" id="SM01360"/>
    </source>
</evidence>
<dbReference type="PANTHER" id="PTHR40094:SF1">
    <property type="entry name" value="UBIQUITIN DOMAIN-CONTAINING PROTEIN"/>
    <property type="match status" value="1"/>
</dbReference>
<proteinExistence type="predicted"/>
<dbReference type="InterPro" id="IPR001599">
    <property type="entry name" value="Macroglobln_a2"/>
</dbReference>
<evidence type="ECO:0000259" key="1">
    <source>
        <dbReference type="SMART" id="SM01359"/>
    </source>
</evidence>
<dbReference type="Pfam" id="PF17973">
    <property type="entry name" value="bMG10"/>
    <property type="match status" value="1"/>
</dbReference>
<organism evidence="3 4">
    <name type="scientific">Paenalcaligenes hermetiae</name>
    <dbReference type="NCBI Taxonomy" id="1157987"/>
    <lineage>
        <taxon>Bacteria</taxon>
        <taxon>Pseudomonadati</taxon>
        <taxon>Pseudomonadota</taxon>
        <taxon>Betaproteobacteria</taxon>
        <taxon>Burkholderiales</taxon>
        <taxon>Alcaligenaceae</taxon>
        <taxon>Paenalcaligenes</taxon>
    </lineage>
</organism>
<dbReference type="InterPro" id="IPR021868">
    <property type="entry name" value="Alpha_2_Macroglob_MG3"/>
</dbReference>
<dbReference type="Proteomes" id="UP001500227">
    <property type="component" value="Unassembled WGS sequence"/>
</dbReference>
<comment type="caution">
    <text evidence="3">The sequence shown here is derived from an EMBL/GenBank/DDBJ whole genome shotgun (WGS) entry which is preliminary data.</text>
</comment>
<dbReference type="RefSeq" id="WP_345369245.1">
    <property type="nucleotide sequence ID" value="NZ_BAABKD010000002.1"/>
</dbReference>
<feature type="domain" description="Alpha-2-macroglobulin" evidence="2">
    <location>
        <begin position="1151"/>
        <end position="1241"/>
    </location>
</feature>
<gene>
    <name evidence="3" type="ORF">GCM10023337_04110</name>
</gene>
<dbReference type="Pfam" id="PF00207">
    <property type="entry name" value="A2M"/>
    <property type="match status" value="1"/>
</dbReference>
<feature type="domain" description="Alpha-2-macroglobulin bait region" evidence="1">
    <location>
        <begin position="912"/>
        <end position="1093"/>
    </location>
</feature>
<dbReference type="Pfam" id="PF07703">
    <property type="entry name" value="A2M_BRD"/>
    <property type="match status" value="1"/>
</dbReference>
<reference evidence="4" key="1">
    <citation type="journal article" date="2019" name="Int. J. Syst. Evol. Microbiol.">
        <title>The Global Catalogue of Microorganisms (GCM) 10K type strain sequencing project: providing services to taxonomists for standard genome sequencing and annotation.</title>
        <authorList>
            <consortium name="The Broad Institute Genomics Platform"/>
            <consortium name="The Broad Institute Genome Sequencing Center for Infectious Disease"/>
            <person name="Wu L."/>
            <person name="Ma J."/>
        </authorList>
    </citation>
    <scope>NUCLEOTIDE SEQUENCE [LARGE SCALE GENOMIC DNA]</scope>
    <source>
        <strain evidence="4">JCM 18423</strain>
    </source>
</reference>
<accession>A0ABP9LTY4</accession>
<dbReference type="InterPro" id="IPR041246">
    <property type="entry name" value="Bact_MG10"/>
</dbReference>